<dbReference type="PANTHER" id="PTHR11127">
    <property type="entry name" value="60S RIBOSOMAL PROTEIN L14"/>
    <property type="match status" value="1"/>
</dbReference>
<protein>
    <recommendedName>
        <fullName evidence="12">KOW domain-containing protein</fullName>
    </recommendedName>
</protein>
<dbReference type="SUPFAM" id="SSF50104">
    <property type="entry name" value="Translation proteins SH3-like domain"/>
    <property type="match status" value="1"/>
</dbReference>
<comment type="function">
    <text evidence="1">Component of the ribosome, a large ribonucleoprotein complex responsible for the synthesis of proteins in the cell. The small ribosomal subunit (SSU) binds messenger RNAs (mRNAs) and translates the encoded message by selecting cognate aminoacyl-transfer RNA (tRNA) molecules. The large subunit (LSU) contains the ribosomal catalytic site termed the peptidyl transferase center (PTC), which catalyzes the formation of peptide bonds, thereby polymerizing the amino acids delivered by tRNAs into a polypeptide chain. The nascent polypeptides leave the ribosome through a tunnel in the LSU and interact with protein factors that function in enzymatic processing, targeting, and the membrane insertion of nascent chains at the exit of the ribosomal tunnel.</text>
</comment>
<dbReference type="AlphaFoldDB" id="A0A397GCP5"/>
<comment type="subcellular location">
    <subcellularLocation>
        <location evidence="2">Cytoplasm</location>
    </subcellularLocation>
</comment>
<feature type="domain" description="Large ribosomal subunit protein eL14" evidence="9">
    <location>
        <begin position="136"/>
        <end position="211"/>
    </location>
</feature>
<dbReference type="GeneID" id="38123481"/>
<evidence type="ECO:0000256" key="2">
    <source>
        <dbReference type="ARBA" id="ARBA00004496"/>
    </source>
</evidence>
<evidence type="ECO:0000256" key="6">
    <source>
        <dbReference type="ARBA" id="ARBA00023274"/>
    </source>
</evidence>
<dbReference type="Gene3D" id="6.10.250.2270">
    <property type="match status" value="1"/>
</dbReference>
<dbReference type="STRING" id="41047.A0A397GCP5"/>
<dbReference type="EMBL" id="NKHU02000202">
    <property type="protein sequence ID" value="RHZ48217.1"/>
    <property type="molecule type" value="Genomic_DNA"/>
</dbReference>
<dbReference type="GO" id="GO:0006412">
    <property type="term" value="P:translation"/>
    <property type="evidence" value="ECO:0007669"/>
    <property type="project" value="InterPro"/>
</dbReference>
<evidence type="ECO:0000313" key="10">
    <source>
        <dbReference type="EMBL" id="RHZ48217.1"/>
    </source>
</evidence>
<organism evidence="10 11">
    <name type="scientific">Aspergillus thermomutatus</name>
    <name type="common">Neosartorya pseudofischeri</name>
    <dbReference type="NCBI Taxonomy" id="41047"/>
    <lineage>
        <taxon>Eukaryota</taxon>
        <taxon>Fungi</taxon>
        <taxon>Dikarya</taxon>
        <taxon>Ascomycota</taxon>
        <taxon>Pezizomycotina</taxon>
        <taxon>Eurotiomycetes</taxon>
        <taxon>Eurotiomycetidae</taxon>
        <taxon>Eurotiales</taxon>
        <taxon>Aspergillaceae</taxon>
        <taxon>Aspergillus</taxon>
        <taxon>Aspergillus subgen. Fumigati</taxon>
    </lineage>
</organism>
<evidence type="ECO:0000256" key="3">
    <source>
        <dbReference type="ARBA" id="ARBA00006592"/>
    </source>
</evidence>
<dbReference type="InterPro" id="IPR008991">
    <property type="entry name" value="Translation_prot_SH3-like_sf"/>
</dbReference>
<proteinExistence type="inferred from homology"/>
<dbReference type="Proteomes" id="UP000215305">
    <property type="component" value="Unassembled WGS sequence"/>
</dbReference>
<dbReference type="RefSeq" id="XP_026611874.1">
    <property type="nucleotide sequence ID" value="XM_026755126.1"/>
</dbReference>
<dbReference type="CDD" id="cd23702">
    <property type="entry name" value="eL14"/>
    <property type="match status" value="1"/>
</dbReference>
<comment type="caution">
    <text evidence="10">The sequence shown here is derived from an EMBL/GenBank/DDBJ whole genome shotgun (WGS) entry which is preliminary data.</text>
</comment>
<dbReference type="InterPro" id="IPR002784">
    <property type="entry name" value="Ribosomal_eL14_dom"/>
</dbReference>
<feature type="region of interest" description="Disordered" evidence="7">
    <location>
        <begin position="55"/>
        <end position="75"/>
    </location>
</feature>
<evidence type="ECO:0000256" key="5">
    <source>
        <dbReference type="ARBA" id="ARBA00022980"/>
    </source>
</evidence>
<dbReference type="PANTHER" id="PTHR11127:SF2">
    <property type="entry name" value="LARGE RIBOSOMAL SUBUNIT PROTEIN EL14"/>
    <property type="match status" value="1"/>
</dbReference>
<dbReference type="GO" id="GO:0022625">
    <property type="term" value="C:cytosolic large ribosomal subunit"/>
    <property type="evidence" value="ECO:0007669"/>
    <property type="project" value="TreeGrafter"/>
</dbReference>
<evidence type="ECO:0000256" key="7">
    <source>
        <dbReference type="SAM" id="MobiDB-lite"/>
    </source>
</evidence>
<dbReference type="Gene3D" id="2.30.30.30">
    <property type="match status" value="1"/>
</dbReference>
<gene>
    <name evidence="10" type="ORF">CDV56_101507</name>
</gene>
<dbReference type="VEuPathDB" id="FungiDB:CDV56_101507"/>
<comment type="similarity">
    <text evidence="3">Belongs to the eukaryotic ribosomal protein eL14 family.</text>
</comment>
<accession>A0A397GCP5</accession>
<keyword evidence="6" id="KW-0687">Ribonucleoprotein</keyword>
<keyword evidence="5" id="KW-0689">Ribosomal protein</keyword>
<evidence type="ECO:0000313" key="11">
    <source>
        <dbReference type="Proteomes" id="UP000215305"/>
    </source>
</evidence>
<dbReference type="InterPro" id="IPR014722">
    <property type="entry name" value="Rib_uL2_dom2"/>
</dbReference>
<dbReference type="GO" id="GO:0042273">
    <property type="term" value="P:ribosomal large subunit biogenesis"/>
    <property type="evidence" value="ECO:0007669"/>
    <property type="project" value="TreeGrafter"/>
</dbReference>
<evidence type="ECO:0000259" key="9">
    <source>
        <dbReference type="Pfam" id="PF01929"/>
    </source>
</evidence>
<dbReference type="Pfam" id="PF00467">
    <property type="entry name" value="KOW"/>
    <property type="match status" value="1"/>
</dbReference>
<dbReference type="InterPro" id="IPR005824">
    <property type="entry name" value="KOW"/>
</dbReference>
<evidence type="ECO:0000259" key="8">
    <source>
        <dbReference type="Pfam" id="PF00467"/>
    </source>
</evidence>
<dbReference type="OrthoDB" id="1875589at2759"/>
<sequence>MGEAGLEAPRLQRKAALGRTQPRSASCYWLLSETLWANAATLEIRDPAVQSDLCVSDDFDNPDSSTTNSHHRPPGEAFAMADIDVKIAQWKLVEVGRVLLIRSGPFTGKLAAIVEIIDHKRVLVDGPSTEENKIVPRHALPLAHATLTPFVIPKLPRAAGTGPVKKLWEKNEIDGKWAKSTIAQKTERAERRKNLTDFERFKVLRLRKQARYEVQKAHAKVRAAAPKS</sequence>
<keyword evidence="4" id="KW-0963">Cytoplasm</keyword>
<dbReference type="GO" id="GO:0003723">
    <property type="term" value="F:RNA binding"/>
    <property type="evidence" value="ECO:0007669"/>
    <property type="project" value="InterPro"/>
</dbReference>
<dbReference type="GO" id="GO:0003735">
    <property type="term" value="F:structural constituent of ribosome"/>
    <property type="evidence" value="ECO:0007669"/>
    <property type="project" value="InterPro"/>
</dbReference>
<dbReference type="Pfam" id="PF01929">
    <property type="entry name" value="Ribosomal_L14e"/>
    <property type="match status" value="1"/>
</dbReference>
<keyword evidence="11" id="KW-1185">Reference proteome</keyword>
<feature type="domain" description="KOW" evidence="8">
    <location>
        <begin position="100"/>
        <end position="125"/>
    </location>
</feature>
<name>A0A397GCP5_ASPTH</name>
<dbReference type="InterPro" id="IPR039660">
    <property type="entry name" value="Ribosomal_eL14"/>
</dbReference>
<dbReference type="FunFam" id="2.30.30.30:FF:000030">
    <property type="entry name" value="60S ribosomal protein L14"/>
    <property type="match status" value="1"/>
</dbReference>
<evidence type="ECO:0000256" key="1">
    <source>
        <dbReference type="ARBA" id="ARBA00004021"/>
    </source>
</evidence>
<reference evidence="10" key="1">
    <citation type="submission" date="2018-08" db="EMBL/GenBank/DDBJ databases">
        <title>Draft genome sequence of azole-resistant Aspergillus thermomutatus (Neosartorya pseudofischeri) strain HMR AF 39, isolated from a human nasal aspirate.</title>
        <authorList>
            <person name="Parent-Michaud M."/>
            <person name="Dufresne P.J."/>
            <person name="Fournier E."/>
            <person name="Martineau C."/>
            <person name="Moreira S."/>
            <person name="Perkins V."/>
            <person name="De Repentigny L."/>
            <person name="Dufresne S.F."/>
        </authorList>
    </citation>
    <scope>NUCLEOTIDE SEQUENCE [LARGE SCALE GENOMIC DNA]</scope>
    <source>
        <strain evidence="10">HMR AF 39</strain>
    </source>
</reference>
<evidence type="ECO:0000256" key="4">
    <source>
        <dbReference type="ARBA" id="ARBA00022490"/>
    </source>
</evidence>
<evidence type="ECO:0008006" key="12">
    <source>
        <dbReference type="Google" id="ProtNLM"/>
    </source>
</evidence>